<proteinExistence type="predicted"/>
<reference evidence="2 3" key="1">
    <citation type="journal article" date="2018" name="Front. Plant Sci.">
        <title>Red Clover (Trifolium pratense) and Zigzag Clover (T. medium) - A Picture of Genomic Similarities and Differences.</title>
        <authorList>
            <person name="Dluhosova J."/>
            <person name="Istvanek J."/>
            <person name="Nedelnik J."/>
            <person name="Repkova J."/>
        </authorList>
    </citation>
    <scope>NUCLEOTIDE SEQUENCE [LARGE SCALE GENOMIC DNA]</scope>
    <source>
        <strain evidence="3">cv. 10/8</strain>
        <tissue evidence="2">Leaf</tissue>
    </source>
</reference>
<keyword evidence="3" id="KW-1185">Reference proteome</keyword>
<dbReference type="AlphaFoldDB" id="A0A392UAT5"/>
<name>A0A392UAT5_9FABA</name>
<accession>A0A392UAT5</accession>
<comment type="caution">
    <text evidence="2">The sequence shown here is derived from an EMBL/GenBank/DDBJ whole genome shotgun (WGS) entry which is preliminary data.</text>
</comment>
<dbReference type="EMBL" id="LXQA010758763">
    <property type="protein sequence ID" value="MCI69550.1"/>
    <property type="molecule type" value="Genomic_DNA"/>
</dbReference>
<feature type="region of interest" description="Disordered" evidence="1">
    <location>
        <begin position="1"/>
        <end position="36"/>
    </location>
</feature>
<feature type="compositionally biased region" description="Basic and acidic residues" evidence="1">
    <location>
        <begin position="11"/>
        <end position="22"/>
    </location>
</feature>
<evidence type="ECO:0000313" key="2">
    <source>
        <dbReference type="EMBL" id="MCI69550.1"/>
    </source>
</evidence>
<dbReference type="Proteomes" id="UP000265520">
    <property type="component" value="Unassembled WGS sequence"/>
</dbReference>
<evidence type="ECO:0000313" key="3">
    <source>
        <dbReference type="Proteomes" id="UP000265520"/>
    </source>
</evidence>
<protein>
    <submittedName>
        <fullName evidence="2">Uncharacterized protein</fullName>
    </submittedName>
</protein>
<organism evidence="2 3">
    <name type="scientific">Trifolium medium</name>
    <dbReference type="NCBI Taxonomy" id="97028"/>
    <lineage>
        <taxon>Eukaryota</taxon>
        <taxon>Viridiplantae</taxon>
        <taxon>Streptophyta</taxon>
        <taxon>Embryophyta</taxon>
        <taxon>Tracheophyta</taxon>
        <taxon>Spermatophyta</taxon>
        <taxon>Magnoliopsida</taxon>
        <taxon>eudicotyledons</taxon>
        <taxon>Gunneridae</taxon>
        <taxon>Pentapetalae</taxon>
        <taxon>rosids</taxon>
        <taxon>fabids</taxon>
        <taxon>Fabales</taxon>
        <taxon>Fabaceae</taxon>
        <taxon>Papilionoideae</taxon>
        <taxon>50 kb inversion clade</taxon>
        <taxon>NPAAA clade</taxon>
        <taxon>Hologalegina</taxon>
        <taxon>IRL clade</taxon>
        <taxon>Trifolieae</taxon>
        <taxon>Trifolium</taxon>
    </lineage>
</organism>
<feature type="non-terminal residue" evidence="2">
    <location>
        <position position="1"/>
    </location>
</feature>
<evidence type="ECO:0000256" key="1">
    <source>
        <dbReference type="SAM" id="MobiDB-lite"/>
    </source>
</evidence>
<feature type="compositionally biased region" description="Basic residues" evidence="1">
    <location>
        <begin position="1"/>
        <end position="10"/>
    </location>
</feature>
<sequence>GSGSFHRGHVNFRDSFDEDKPGRALSAREAMAARRR</sequence>